<gene>
    <name evidence="1" type="ORF">K3136_11725</name>
</gene>
<organism evidence="1 2">
    <name type="scientific">Qipengyuania gelatinilytica</name>
    <dbReference type="NCBI Taxonomy" id="2867231"/>
    <lineage>
        <taxon>Bacteria</taxon>
        <taxon>Pseudomonadati</taxon>
        <taxon>Pseudomonadota</taxon>
        <taxon>Alphaproteobacteria</taxon>
        <taxon>Sphingomonadales</taxon>
        <taxon>Erythrobacteraceae</taxon>
        <taxon>Qipengyuania</taxon>
    </lineage>
</organism>
<dbReference type="Proteomes" id="UP000824321">
    <property type="component" value="Chromosome"/>
</dbReference>
<accession>A0ABX9A640</accession>
<name>A0ABX9A640_9SPHN</name>
<dbReference type="RefSeq" id="WP_221430488.1">
    <property type="nucleotide sequence ID" value="NZ_CP081294.1"/>
</dbReference>
<protein>
    <submittedName>
        <fullName evidence="1">Uncharacterized protein</fullName>
    </submittedName>
</protein>
<reference evidence="1 2" key="1">
    <citation type="submission" date="2021-08" db="EMBL/GenBank/DDBJ databases">
        <title>Comparative Genomics Analysis of the Genus Qipengyuania Reveals Extensive Genetic Diversity and Metabolic Versatility, Including the Description of Fifteen Novel Species.</title>
        <authorList>
            <person name="Liu Y."/>
        </authorList>
    </citation>
    <scope>NUCLEOTIDE SEQUENCE [LARGE SCALE GENOMIC DNA]</scope>
    <source>
        <strain evidence="1 2">1NDH1</strain>
    </source>
</reference>
<evidence type="ECO:0000313" key="1">
    <source>
        <dbReference type="EMBL" id="QZD94743.1"/>
    </source>
</evidence>
<proteinExistence type="predicted"/>
<evidence type="ECO:0000313" key="2">
    <source>
        <dbReference type="Proteomes" id="UP000824321"/>
    </source>
</evidence>
<dbReference type="EMBL" id="CP081294">
    <property type="protein sequence ID" value="QZD94743.1"/>
    <property type="molecule type" value="Genomic_DNA"/>
</dbReference>
<keyword evidence="2" id="KW-1185">Reference proteome</keyword>
<sequence length="104" mass="11095">MSAQAKPARGRPLIFLVTVALIWVTVRAIAWQMPATPTLPEAATPAPRQLVSVPVEASKAETVTDPDTLVEGLEPVPGAHEHSRFIDSSVAAGHDMLWMSASQD</sequence>